<keyword evidence="2" id="KW-1185">Reference proteome</keyword>
<comment type="caution">
    <text evidence="1">The sequence shown here is derived from an EMBL/GenBank/DDBJ whole genome shotgun (WGS) entry which is preliminary data.</text>
</comment>
<reference evidence="1 2" key="1">
    <citation type="submission" date="2020-03" db="EMBL/GenBank/DDBJ databases">
        <authorList>
            <person name="Lai Q."/>
        </authorList>
    </citation>
    <scope>NUCLEOTIDE SEQUENCE [LARGE SCALE GENOMIC DNA]</scope>
    <source>
        <strain evidence="1 2">CCUG 25036</strain>
    </source>
</reference>
<dbReference type="Proteomes" id="UP000490980">
    <property type="component" value="Unassembled WGS sequence"/>
</dbReference>
<proteinExistence type="predicted"/>
<organism evidence="1 2">
    <name type="scientific">Luteibacter anthropi</name>
    <dbReference type="NCBI Taxonomy" id="564369"/>
    <lineage>
        <taxon>Bacteria</taxon>
        <taxon>Pseudomonadati</taxon>
        <taxon>Pseudomonadota</taxon>
        <taxon>Gammaproteobacteria</taxon>
        <taxon>Lysobacterales</taxon>
        <taxon>Rhodanobacteraceae</taxon>
        <taxon>Luteibacter</taxon>
    </lineage>
</organism>
<accession>A0A7X5U9D1</accession>
<dbReference type="EMBL" id="JAARLZ010000003">
    <property type="protein sequence ID" value="NII06286.1"/>
    <property type="molecule type" value="Genomic_DNA"/>
</dbReference>
<gene>
    <name evidence="1" type="ORF">HBF25_07815</name>
</gene>
<sequence>MDDLKSFATEGNRILESKTGDLTGAGHKDVLLVLDPPTTGKEKLGEGPNRTVLLLLRDASGQLVRKASNGHIVLCATCGGVSGDPFGYVRIDAGSFTIVNGGGSRERWTDEFTFTYAKDSQDWFVTKVNRQVSDSETGHEKKIELTPHELGKVSFHEFDPGKVPEVTLP</sequence>
<protein>
    <submittedName>
        <fullName evidence="1">Uncharacterized protein</fullName>
    </submittedName>
</protein>
<dbReference type="AlphaFoldDB" id="A0A7X5U9D1"/>
<evidence type="ECO:0000313" key="1">
    <source>
        <dbReference type="EMBL" id="NII06286.1"/>
    </source>
</evidence>
<name>A0A7X5U9D1_9GAMM</name>
<evidence type="ECO:0000313" key="2">
    <source>
        <dbReference type="Proteomes" id="UP000490980"/>
    </source>
</evidence>